<sequence length="385" mass="41752">MTRGSQKLFRMAGMLSIIAVLSYVGWLLTRTDPQPVELVSTERGTVEATVINTRAGTIKACRRARLSPAAGGQIISLPIREGDRVESGQVLLELWNIDLVAQKELSKQQLVTAISQQREACILADNAKRESIRTQQLVARGFVSSQRADDADAAAQARQAACAAAAAEVERARAQIAVVQASLERTVLIAPFAGIIAQVTGELGEYVTPSPQGIPTPPAVDLIDDSCLYVSAPMDEVDAPKIRVGQVARILIDALPGQPFEGHVRRIAPFVTEIEKQARTVDVEAEFINNYTDTLLVGYSADVEVIVDQRENVLRIPTQVIRQHNKVLVLDSDDKLEERTLVTGLGNWVFTEVLEGLNEGEQVLFASDGVEVTAGTRVTPKSTQP</sequence>
<proteinExistence type="inferred from homology"/>
<evidence type="ECO:0000256" key="1">
    <source>
        <dbReference type="ARBA" id="ARBA00009477"/>
    </source>
</evidence>
<dbReference type="PANTHER" id="PTHR30469">
    <property type="entry name" value="MULTIDRUG RESISTANCE PROTEIN MDTA"/>
    <property type="match status" value="1"/>
</dbReference>
<feature type="domain" description="CusB-like beta-barrel" evidence="3">
    <location>
        <begin position="230"/>
        <end position="304"/>
    </location>
</feature>
<keyword evidence="5" id="KW-1185">Reference proteome</keyword>
<accession>A0A1H3J3C3</accession>
<dbReference type="Gene3D" id="1.10.287.470">
    <property type="entry name" value="Helix hairpin bin"/>
    <property type="match status" value="1"/>
</dbReference>
<dbReference type="AlphaFoldDB" id="A0A1H3J3C3"/>
<reference evidence="4 5" key="1">
    <citation type="submission" date="2016-10" db="EMBL/GenBank/DDBJ databases">
        <authorList>
            <person name="de Groot N.N."/>
        </authorList>
    </citation>
    <scope>NUCLEOTIDE SEQUENCE [LARGE SCALE GENOMIC DNA]</scope>
    <source>
        <strain evidence="4 5">Nm1</strain>
    </source>
</reference>
<keyword evidence="2" id="KW-1133">Transmembrane helix</keyword>
<keyword evidence="2" id="KW-0472">Membrane</keyword>
<dbReference type="InterPro" id="IPR006143">
    <property type="entry name" value="RND_pump_MFP"/>
</dbReference>
<dbReference type="GO" id="GO:1990281">
    <property type="term" value="C:efflux pump complex"/>
    <property type="evidence" value="ECO:0007669"/>
    <property type="project" value="TreeGrafter"/>
</dbReference>
<protein>
    <submittedName>
        <fullName evidence="4">HlyD family secretion protein</fullName>
    </submittedName>
</protein>
<dbReference type="OrthoDB" id="9806939at2"/>
<dbReference type="Gene3D" id="2.40.30.170">
    <property type="match status" value="1"/>
</dbReference>
<dbReference type="Pfam" id="PF25954">
    <property type="entry name" value="Beta-barrel_RND_2"/>
    <property type="match status" value="1"/>
</dbReference>
<keyword evidence="2" id="KW-0812">Transmembrane</keyword>
<gene>
    <name evidence="4" type="ORF">SAMN05421881_103012</name>
</gene>
<evidence type="ECO:0000313" key="4">
    <source>
        <dbReference type="EMBL" id="SDY34441.1"/>
    </source>
</evidence>
<organism evidence="4 5">
    <name type="scientific">Nitrosomonas halophila</name>
    <dbReference type="NCBI Taxonomy" id="44576"/>
    <lineage>
        <taxon>Bacteria</taxon>
        <taxon>Pseudomonadati</taxon>
        <taxon>Pseudomonadota</taxon>
        <taxon>Betaproteobacteria</taxon>
        <taxon>Nitrosomonadales</taxon>
        <taxon>Nitrosomonadaceae</taxon>
        <taxon>Nitrosomonas</taxon>
    </lineage>
</organism>
<evidence type="ECO:0000256" key="2">
    <source>
        <dbReference type="SAM" id="Phobius"/>
    </source>
</evidence>
<dbReference type="Proteomes" id="UP000198640">
    <property type="component" value="Unassembled WGS sequence"/>
</dbReference>
<comment type="similarity">
    <text evidence="1">Belongs to the membrane fusion protein (MFP) (TC 8.A.1) family.</text>
</comment>
<name>A0A1H3J3C3_9PROT</name>
<dbReference type="GO" id="GO:0015562">
    <property type="term" value="F:efflux transmembrane transporter activity"/>
    <property type="evidence" value="ECO:0007669"/>
    <property type="project" value="TreeGrafter"/>
</dbReference>
<dbReference type="EMBL" id="FNOY01000030">
    <property type="protein sequence ID" value="SDY34441.1"/>
    <property type="molecule type" value="Genomic_DNA"/>
</dbReference>
<evidence type="ECO:0000313" key="5">
    <source>
        <dbReference type="Proteomes" id="UP000198640"/>
    </source>
</evidence>
<dbReference type="SUPFAM" id="SSF111369">
    <property type="entry name" value="HlyD-like secretion proteins"/>
    <property type="match status" value="1"/>
</dbReference>
<dbReference type="RefSeq" id="WP_090414159.1">
    <property type="nucleotide sequence ID" value="NZ_FNOY01000030.1"/>
</dbReference>
<feature type="transmembrane region" description="Helical" evidence="2">
    <location>
        <begin position="12"/>
        <end position="29"/>
    </location>
</feature>
<dbReference type="InterPro" id="IPR058792">
    <property type="entry name" value="Beta-barrel_RND_2"/>
</dbReference>
<dbReference type="Gene3D" id="2.40.50.100">
    <property type="match status" value="1"/>
</dbReference>
<dbReference type="NCBIfam" id="TIGR01730">
    <property type="entry name" value="RND_mfp"/>
    <property type="match status" value="1"/>
</dbReference>
<dbReference type="Gene3D" id="2.40.420.20">
    <property type="match status" value="1"/>
</dbReference>
<evidence type="ECO:0000259" key="3">
    <source>
        <dbReference type="Pfam" id="PF25954"/>
    </source>
</evidence>
<dbReference type="STRING" id="44576.SAMN05421881_103012"/>